<feature type="compositionally biased region" description="Basic and acidic residues" evidence="3">
    <location>
        <begin position="1"/>
        <end position="11"/>
    </location>
</feature>
<dbReference type="OrthoDB" id="120976at2759"/>
<keyword evidence="5" id="KW-1185">Reference proteome</keyword>
<keyword evidence="1" id="KW-0433">Leucine-rich repeat</keyword>
<accession>A0A9Q1J9B2</accession>
<dbReference type="AlphaFoldDB" id="A0A9Q1J9B2"/>
<evidence type="ECO:0000256" key="3">
    <source>
        <dbReference type="SAM" id="MobiDB-lite"/>
    </source>
</evidence>
<reference evidence="4" key="1">
    <citation type="journal article" date="2023" name="Science">
        <title>Genome structures resolve the early diversification of teleost fishes.</title>
        <authorList>
            <person name="Parey E."/>
            <person name="Louis A."/>
            <person name="Montfort J."/>
            <person name="Bouchez O."/>
            <person name="Roques C."/>
            <person name="Iampietro C."/>
            <person name="Lluch J."/>
            <person name="Castinel A."/>
            <person name="Donnadieu C."/>
            <person name="Desvignes T."/>
            <person name="Floi Bucao C."/>
            <person name="Jouanno E."/>
            <person name="Wen M."/>
            <person name="Mejri S."/>
            <person name="Dirks R."/>
            <person name="Jansen H."/>
            <person name="Henkel C."/>
            <person name="Chen W.J."/>
            <person name="Zahm M."/>
            <person name="Cabau C."/>
            <person name="Klopp C."/>
            <person name="Thompson A.W."/>
            <person name="Robinson-Rechavi M."/>
            <person name="Braasch I."/>
            <person name="Lecointre G."/>
            <person name="Bobe J."/>
            <person name="Postlethwait J.H."/>
            <person name="Berthelot C."/>
            <person name="Roest Crollius H."/>
            <person name="Guiguen Y."/>
        </authorList>
    </citation>
    <scope>NUCLEOTIDE SEQUENCE</scope>
    <source>
        <strain evidence="4">WJC10195</strain>
    </source>
</reference>
<proteinExistence type="predicted"/>
<dbReference type="Proteomes" id="UP001152622">
    <property type="component" value="Chromosome 2"/>
</dbReference>
<feature type="region of interest" description="Disordered" evidence="3">
    <location>
        <begin position="1"/>
        <end position="22"/>
    </location>
</feature>
<dbReference type="SUPFAM" id="SSF52047">
    <property type="entry name" value="RNI-like"/>
    <property type="match status" value="1"/>
</dbReference>
<evidence type="ECO:0000256" key="2">
    <source>
        <dbReference type="ARBA" id="ARBA00022737"/>
    </source>
</evidence>
<organism evidence="4 5">
    <name type="scientific">Synaphobranchus kaupii</name>
    <name type="common">Kaup's arrowtooth eel</name>
    <dbReference type="NCBI Taxonomy" id="118154"/>
    <lineage>
        <taxon>Eukaryota</taxon>
        <taxon>Metazoa</taxon>
        <taxon>Chordata</taxon>
        <taxon>Craniata</taxon>
        <taxon>Vertebrata</taxon>
        <taxon>Euteleostomi</taxon>
        <taxon>Actinopterygii</taxon>
        <taxon>Neopterygii</taxon>
        <taxon>Teleostei</taxon>
        <taxon>Anguilliformes</taxon>
        <taxon>Synaphobranchidae</taxon>
        <taxon>Synaphobranchus</taxon>
    </lineage>
</organism>
<evidence type="ECO:0000256" key="1">
    <source>
        <dbReference type="ARBA" id="ARBA00022614"/>
    </source>
</evidence>
<sequence>MKSEGSMKHPIEFSGMFPDDSRIQCSPESSCLEKTSSEKLSFPKRLLLKLKKDEKFKPFQSHTVRELSDLELRDNELQDSGVRALSAGLKDPHCKLRRLGLSGCRVTQRGCDYLASALRSNPSHLRELDLRYNHPGDSGVRALSAATVKTFTLLLDHRGENRTKPGSRKYGCQLTLDPNTANRGLSLFEGNRKTVQIKLHLTDCKPTGASTRAALLHTLMMKFV</sequence>
<comment type="caution">
    <text evidence="4">The sequence shown here is derived from an EMBL/GenBank/DDBJ whole genome shotgun (WGS) entry which is preliminary data.</text>
</comment>
<dbReference type="Gene3D" id="3.80.10.10">
    <property type="entry name" value="Ribonuclease Inhibitor"/>
    <property type="match status" value="1"/>
</dbReference>
<evidence type="ECO:0000313" key="5">
    <source>
        <dbReference type="Proteomes" id="UP001152622"/>
    </source>
</evidence>
<dbReference type="PANTHER" id="PTHR24106">
    <property type="entry name" value="NACHT, LRR AND CARD DOMAINS-CONTAINING"/>
    <property type="match status" value="1"/>
</dbReference>
<dbReference type="Gene3D" id="2.60.120.920">
    <property type="match status" value="1"/>
</dbReference>
<dbReference type="EMBL" id="JAINUF010000002">
    <property type="protein sequence ID" value="KAJ8374055.1"/>
    <property type="molecule type" value="Genomic_DNA"/>
</dbReference>
<dbReference type="SMART" id="SM00368">
    <property type="entry name" value="LRR_RI"/>
    <property type="match status" value="3"/>
</dbReference>
<dbReference type="InterPro" id="IPR001611">
    <property type="entry name" value="Leu-rich_rpt"/>
</dbReference>
<dbReference type="InterPro" id="IPR043136">
    <property type="entry name" value="B30.2/SPRY_sf"/>
</dbReference>
<protein>
    <submittedName>
        <fullName evidence="4">Uncharacterized protein</fullName>
    </submittedName>
</protein>
<dbReference type="InterPro" id="IPR032675">
    <property type="entry name" value="LRR_dom_sf"/>
</dbReference>
<dbReference type="InterPro" id="IPR051261">
    <property type="entry name" value="NLR"/>
</dbReference>
<evidence type="ECO:0000313" key="4">
    <source>
        <dbReference type="EMBL" id="KAJ8374055.1"/>
    </source>
</evidence>
<dbReference type="Pfam" id="PF13516">
    <property type="entry name" value="LRR_6"/>
    <property type="match status" value="2"/>
</dbReference>
<name>A0A9Q1J9B2_SYNKA</name>
<gene>
    <name evidence="4" type="ORF">SKAU_G00046350</name>
</gene>
<keyword evidence="2" id="KW-0677">Repeat</keyword>